<keyword evidence="2" id="KW-1185">Reference proteome</keyword>
<dbReference type="EMBL" id="CXST01000001">
    <property type="protein sequence ID" value="CTQ42947.1"/>
    <property type="molecule type" value="Genomic_DNA"/>
</dbReference>
<dbReference type="RefSeq" id="WP_077292563.1">
    <property type="nucleotide sequence ID" value="NZ_CP045617.1"/>
</dbReference>
<accession>A0A0M6XZT5</accession>
<dbReference type="AlphaFoldDB" id="A0A0M6XZT5"/>
<proteinExistence type="predicted"/>
<name>A0A0M6XZT5_9HYPH</name>
<sequence length="94" mass="10651">MIKLSTADAIESTAYAVLREKGFELHVVDMGADNNRLIVATDKDHEFRGHSALEILGLLAVYEARGEDWHPTEDDVHSRTKFWDASYNDTDRDS</sequence>
<evidence type="ECO:0000313" key="2">
    <source>
        <dbReference type="Proteomes" id="UP000048926"/>
    </source>
</evidence>
<dbReference type="STRING" id="187304.B0E33_23290"/>
<reference evidence="2" key="1">
    <citation type="submission" date="2015-07" db="EMBL/GenBank/DDBJ databases">
        <authorList>
            <person name="Rodrigo-Torres Lidia"/>
            <person name="Arahal R.David."/>
        </authorList>
    </citation>
    <scope>NUCLEOTIDE SEQUENCE [LARGE SCALE GENOMIC DNA]</scope>
    <source>
        <strain evidence="2">CECT 4801</strain>
    </source>
</reference>
<evidence type="ECO:0000313" key="1">
    <source>
        <dbReference type="EMBL" id="CTQ42947.1"/>
    </source>
</evidence>
<protein>
    <submittedName>
        <fullName evidence="1">Uncharacterized protein</fullName>
    </submittedName>
</protein>
<dbReference type="OrthoDB" id="7858575at2"/>
<dbReference type="KEGG" id="lagg:B0E33_23290"/>
<organism evidence="1 2">
    <name type="scientific">Roseibium aggregatum</name>
    <dbReference type="NCBI Taxonomy" id="187304"/>
    <lineage>
        <taxon>Bacteria</taxon>
        <taxon>Pseudomonadati</taxon>
        <taxon>Pseudomonadota</taxon>
        <taxon>Alphaproteobacteria</taxon>
        <taxon>Hyphomicrobiales</taxon>
        <taxon>Stappiaceae</taxon>
        <taxon>Roseibium</taxon>
    </lineage>
</organism>
<gene>
    <name evidence="1" type="ORF">LAL4801_01384</name>
</gene>
<dbReference type="Proteomes" id="UP000048926">
    <property type="component" value="Unassembled WGS sequence"/>
</dbReference>